<evidence type="ECO:0000259" key="3">
    <source>
        <dbReference type="Pfam" id="PF22287"/>
    </source>
</evidence>
<keyword evidence="6" id="KW-1185">Reference proteome</keyword>
<reference evidence="5 6" key="1">
    <citation type="submission" date="2019-07" db="EMBL/GenBank/DDBJ databases">
        <title>The pathways for chlorine oxyanion respiration interact through the shared metabolite chlorate.</title>
        <authorList>
            <person name="Barnum T.P."/>
            <person name="Cheng Y."/>
            <person name="Hill K.A."/>
            <person name="Lucas L.N."/>
            <person name="Carlson H.K."/>
            <person name="Coates J.D."/>
        </authorList>
    </citation>
    <scope>NUCLEOTIDE SEQUENCE [LARGE SCALE GENOMIC DNA]</scope>
    <source>
        <strain evidence="5 6">BK-1</strain>
    </source>
</reference>
<feature type="domain" description="MobA/VirD2-like nuclease" evidence="1">
    <location>
        <begin position="30"/>
        <end position="162"/>
    </location>
</feature>
<dbReference type="InterPro" id="IPR005094">
    <property type="entry name" value="Endonuclease_MobA/VirD2"/>
</dbReference>
<dbReference type="AlphaFoldDB" id="A0A557RX02"/>
<dbReference type="InterPro" id="IPR040677">
    <property type="entry name" value="LPD7"/>
</dbReference>
<name>A0A557RX02_9GAMM</name>
<dbReference type="Pfam" id="PF03432">
    <property type="entry name" value="Relaxase"/>
    <property type="match status" value="1"/>
</dbReference>
<proteinExistence type="predicted"/>
<feature type="domain" description="Large polyvalent protein-associated" evidence="2">
    <location>
        <begin position="438"/>
        <end position="524"/>
    </location>
</feature>
<dbReference type="Pfam" id="PF22863">
    <property type="entry name" value="TraI_middle"/>
    <property type="match status" value="1"/>
</dbReference>
<organism evidence="5 6">
    <name type="scientific">Sedimenticola selenatireducens</name>
    <dbReference type="NCBI Taxonomy" id="191960"/>
    <lineage>
        <taxon>Bacteria</taxon>
        <taxon>Pseudomonadati</taxon>
        <taxon>Pseudomonadota</taxon>
        <taxon>Gammaproteobacteria</taxon>
        <taxon>Chromatiales</taxon>
        <taxon>Sedimenticolaceae</taxon>
        <taxon>Sedimenticola</taxon>
    </lineage>
</organism>
<accession>A0A557RX02</accession>
<comment type="caution">
    <text evidence="5">The sequence shown here is derived from an EMBL/GenBank/DDBJ whole genome shotgun (WGS) entry which is preliminary data.</text>
</comment>
<feature type="domain" description="TraI-like middle" evidence="4">
    <location>
        <begin position="179"/>
        <end position="270"/>
    </location>
</feature>
<gene>
    <name evidence="5" type="ORF">FHP88_17825</name>
</gene>
<sequence length="628" mass="71063">MKSEDHVAVIAKRSRSRKDGKSSFAALVRYIQDSHSSEERLLYSTPTNCLSDDMDLVIKEIEATQALNTRSQVDKTYHLIASFHEGERPSREALDDIEQRLCEAIKLGDHQRVSAVHDNTDHLHIHIAINKVHPETLCTVTPFNDFHELQKACRLLEARHGLVVDAGEEKGQLLTAPVQDLEAHQGIESFQRWAQGEPQARLSALLDRPDPTWFDVHQTLNEYGLMIAPRGNGFVVRDQGNAEFSIKASQLGRRFSKGGLERQLGDYTPAGASLPDPSQQYEPAPQTIQDQARAELWNQYKTTSERQLSEKTQALQTIKAEASKAYRELTATFRARRQVIFTRKDVSGRKKRAANSLLRMERVQAQQALKRHYNGLRQAAMQGHRKETWIQFLQREANSGNTVAVDALRRAKKRTDHKEASYLSGTAEAAPDALLYQMKYQVHRNGDVTYYMDGKAVTDEGKRIRVGEAFDERSIQIALRMAQNQFGNRLKINGSEIFQRQAAEVAGRLGMNITFTDSALEQVKGAHQRYAYRKDPVQQYVDQRNATTDKVADLLHHRRYQESDAGTLVYRGQRTIKGGPKVALLEKEGTMLVRPINQEQASKLKQCRVGSVVEADGTCIQIKDRGRE</sequence>
<dbReference type="OrthoDB" id="279005at2"/>
<dbReference type="NCBIfam" id="NF041893">
    <property type="entry name" value="TraI_MobP_relax"/>
    <property type="match status" value="1"/>
</dbReference>
<dbReference type="EMBL" id="VMNH01000030">
    <property type="protein sequence ID" value="TVO69717.1"/>
    <property type="molecule type" value="Genomic_DNA"/>
</dbReference>
<dbReference type="Pfam" id="PF22287">
    <property type="entry name" value="TraI-like_C"/>
    <property type="match status" value="1"/>
</dbReference>
<dbReference type="InterPro" id="IPR054461">
    <property type="entry name" value="TraI-like_C"/>
</dbReference>
<dbReference type="Proteomes" id="UP000316649">
    <property type="component" value="Unassembled WGS sequence"/>
</dbReference>
<evidence type="ECO:0000313" key="6">
    <source>
        <dbReference type="Proteomes" id="UP000316649"/>
    </source>
</evidence>
<evidence type="ECO:0000259" key="4">
    <source>
        <dbReference type="Pfam" id="PF22863"/>
    </source>
</evidence>
<feature type="domain" description="TraI-like C-terminal" evidence="3">
    <location>
        <begin position="537"/>
        <end position="616"/>
    </location>
</feature>
<evidence type="ECO:0000259" key="2">
    <source>
        <dbReference type="Pfam" id="PF18821"/>
    </source>
</evidence>
<dbReference type="InterPro" id="IPR054462">
    <property type="entry name" value="TraI_M"/>
</dbReference>
<protein>
    <submittedName>
        <fullName evidence="5">Uncharacterized protein</fullName>
    </submittedName>
</protein>
<dbReference type="InterPro" id="IPR049751">
    <property type="entry name" value="TraI/MobA_relaxases"/>
</dbReference>
<evidence type="ECO:0000313" key="5">
    <source>
        <dbReference type="EMBL" id="TVO69717.1"/>
    </source>
</evidence>
<evidence type="ECO:0000259" key="1">
    <source>
        <dbReference type="Pfam" id="PF03432"/>
    </source>
</evidence>
<dbReference type="Pfam" id="PF18821">
    <property type="entry name" value="LPD7"/>
    <property type="match status" value="1"/>
</dbReference>